<dbReference type="InterPro" id="IPR000923">
    <property type="entry name" value="BlueCu_1"/>
</dbReference>
<dbReference type="SUPFAM" id="SSF50952">
    <property type="entry name" value="Soluble quinoprotein glucose dehydrogenase"/>
    <property type="match status" value="1"/>
</dbReference>
<dbReference type="Proteomes" id="UP001597076">
    <property type="component" value="Unassembled WGS sequence"/>
</dbReference>
<comment type="caution">
    <text evidence="6">The sequence shown here is derived from an EMBL/GenBank/DDBJ whole genome shotgun (WGS) entry which is preliminary data.</text>
</comment>
<sequence>MTRNDDSTPTVSRRTVLRSSAALSVAGVALSATAQEDAITGEIELGARISGWVGQSPEAIADERNPTLRLVQGETYTLTWENLDGAGHNFSIENEAGDEQFVETEIVAGAGETQTVEFTAEEGMAQYYCQPHPNSMRGDIEFVDEGADGDAAAAPDQLIGDGPTVGLETVAEGLTAPTSLTVADEDADRRFITDQTGRIYVHGPDGLEEEPFLDISDRLVEFMEFDERGLLGLAFHPEFADNGRFFVRYSAPSREGTPDDYDHTFVLSEFQTADDDNATADPDSERTILEIPEPQFNHNSGNILFGPDGYLYLTTGDGGGANDVGTGHVDDWYDDNDGGNGQDTEENLLGGILRIDVDSESDDRPYAIPDDNPLIDSDAGLDEYYAWGFRNPWGTSFTEDGQLLVADVGQDLFESVNHVQRGGNYSWNVKEGTHCFSTDSPQEPPEDCPDSTPDDVRGGEPLLEPVIEYPHEVDILESDGGEESAADGENGGNTTENGENGGNVTDAETDDMAADAETDDTGDEGVSNGNIGVSITGGHLYEGSEISELEGTYVFGDWSIDGESPGTVFLARPPEGWQDADGDGGVEDMFLDPPADDTADNETEAGNETTADNETAADDKAEEEATQAAGQDGLWPIEQIQLEGEAAEDGRPNGFVYAFGEDADGEIYVLTTTTSTVEGEGAVHRLVPADGDDGEEMEDGDGVETDDEAAAGNETEAADDETVADNETEIGNETAAGNETNGE</sequence>
<evidence type="ECO:0000259" key="4">
    <source>
        <dbReference type="Pfam" id="PF00127"/>
    </source>
</evidence>
<evidence type="ECO:0000259" key="5">
    <source>
        <dbReference type="Pfam" id="PF07995"/>
    </source>
</evidence>
<evidence type="ECO:0000256" key="1">
    <source>
        <dbReference type="ARBA" id="ARBA00022723"/>
    </source>
</evidence>
<organism evidence="6 7">
    <name type="scientific">Haloarchaeobius amylolyticus</name>
    <dbReference type="NCBI Taxonomy" id="1198296"/>
    <lineage>
        <taxon>Archaea</taxon>
        <taxon>Methanobacteriati</taxon>
        <taxon>Methanobacteriota</taxon>
        <taxon>Stenosarchaea group</taxon>
        <taxon>Halobacteria</taxon>
        <taxon>Halobacteriales</taxon>
        <taxon>Halorubellaceae</taxon>
        <taxon>Haloarchaeobius</taxon>
    </lineage>
</organism>
<dbReference type="Pfam" id="PF00127">
    <property type="entry name" value="Copper-bind"/>
    <property type="match status" value="1"/>
</dbReference>
<feature type="compositionally biased region" description="Acidic residues" evidence="3">
    <location>
        <begin position="592"/>
        <end position="605"/>
    </location>
</feature>
<feature type="domain" description="Glucose/Sorbosone dehydrogenase" evidence="5">
    <location>
        <begin position="175"/>
        <end position="434"/>
    </location>
</feature>
<dbReference type="InterPro" id="IPR006311">
    <property type="entry name" value="TAT_signal"/>
</dbReference>
<feature type="compositionally biased region" description="Acidic residues" evidence="3">
    <location>
        <begin position="690"/>
        <end position="709"/>
    </location>
</feature>
<feature type="domain" description="Blue (type 1) copper" evidence="4">
    <location>
        <begin position="76"/>
        <end position="141"/>
    </location>
</feature>
<dbReference type="EMBL" id="JBHUDI010000001">
    <property type="protein sequence ID" value="MFD1562017.1"/>
    <property type="molecule type" value="Genomic_DNA"/>
</dbReference>
<feature type="region of interest" description="Disordered" evidence="3">
    <location>
        <begin position="686"/>
        <end position="743"/>
    </location>
</feature>
<evidence type="ECO:0000256" key="2">
    <source>
        <dbReference type="ARBA" id="ARBA00023008"/>
    </source>
</evidence>
<feature type="compositionally biased region" description="Low complexity" evidence="3">
    <location>
        <begin position="492"/>
        <end position="506"/>
    </location>
</feature>
<dbReference type="Gene3D" id="2.120.10.30">
    <property type="entry name" value="TolB, C-terminal domain"/>
    <property type="match status" value="1"/>
</dbReference>
<keyword evidence="7" id="KW-1185">Reference proteome</keyword>
<dbReference type="InterPro" id="IPR008972">
    <property type="entry name" value="Cupredoxin"/>
</dbReference>
<dbReference type="Pfam" id="PF07995">
    <property type="entry name" value="GSDH"/>
    <property type="match status" value="1"/>
</dbReference>
<dbReference type="InterPro" id="IPR011041">
    <property type="entry name" value="Quinoprot_gluc/sorb_DH_b-prop"/>
</dbReference>
<protein>
    <submittedName>
        <fullName evidence="6">PQQ-dependent sugar dehydrogenase</fullName>
    </submittedName>
</protein>
<dbReference type="SUPFAM" id="SSF49503">
    <property type="entry name" value="Cupredoxins"/>
    <property type="match status" value="1"/>
</dbReference>
<dbReference type="PANTHER" id="PTHR19328:SF75">
    <property type="entry name" value="ALDOSE SUGAR DEHYDROGENASE YLII"/>
    <property type="match status" value="1"/>
</dbReference>
<gene>
    <name evidence="6" type="ORF">ACFR99_00315</name>
</gene>
<dbReference type="AlphaFoldDB" id="A0ABD6BAS9"/>
<dbReference type="Gene3D" id="2.60.40.420">
    <property type="entry name" value="Cupredoxins - blue copper proteins"/>
    <property type="match status" value="1"/>
</dbReference>
<feature type="region of interest" description="Disordered" evidence="3">
    <location>
        <begin position="481"/>
        <end position="507"/>
    </location>
</feature>
<keyword evidence="1" id="KW-0479">Metal-binding</keyword>
<evidence type="ECO:0000313" key="6">
    <source>
        <dbReference type="EMBL" id="MFD1562017.1"/>
    </source>
</evidence>
<reference evidence="6 7" key="1">
    <citation type="journal article" date="2019" name="Int. J. Syst. Evol. Microbiol.">
        <title>The Global Catalogue of Microorganisms (GCM) 10K type strain sequencing project: providing services to taxonomists for standard genome sequencing and annotation.</title>
        <authorList>
            <consortium name="The Broad Institute Genomics Platform"/>
            <consortium name="The Broad Institute Genome Sequencing Center for Infectious Disease"/>
            <person name="Wu L."/>
            <person name="Ma J."/>
        </authorList>
    </citation>
    <scope>NUCLEOTIDE SEQUENCE [LARGE SCALE GENOMIC DNA]</scope>
    <source>
        <strain evidence="6 7">CGMCC 1.12230</strain>
    </source>
</reference>
<dbReference type="GO" id="GO:0046872">
    <property type="term" value="F:metal ion binding"/>
    <property type="evidence" value="ECO:0007669"/>
    <property type="project" value="UniProtKB-KW"/>
</dbReference>
<feature type="compositionally biased region" description="Acidic residues" evidence="3">
    <location>
        <begin position="444"/>
        <end position="453"/>
    </location>
</feature>
<name>A0ABD6BAS9_9EURY</name>
<keyword evidence="2" id="KW-0186">Copper</keyword>
<dbReference type="InterPro" id="IPR012938">
    <property type="entry name" value="Glc/Sorbosone_DH"/>
</dbReference>
<dbReference type="PANTHER" id="PTHR19328">
    <property type="entry name" value="HEDGEHOG-INTERACTING PROTEIN"/>
    <property type="match status" value="1"/>
</dbReference>
<feature type="region of interest" description="Disordered" evidence="3">
    <location>
        <begin position="435"/>
        <end position="461"/>
    </location>
</feature>
<feature type="compositionally biased region" description="Acidic residues" evidence="3">
    <location>
        <begin position="716"/>
        <end position="730"/>
    </location>
</feature>
<feature type="region of interest" description="Disordered" evidence="3">
    <location>
        <begin position="592"/>
        <end position="633"/>
    </location>
</feature>
<dbReference type="RefSeq" id="WP_390283170.1">
    <property type="nucleotide sequence ID" value="NZ_JBHUDI010000001.1"/>
</dbReference>
<accession>A0ABD6BAS9</accession>
<proteinExistence type="predicted"/>
<evidence type="ECO:0000256" key="3">
    <source>
        <dbReference type="SAM" id="MobiDB-lite"/>
    </source>
</evidence>
<evidence type="ECO:0000313" key="7">
    <source>
        <dbReference type="Proteomes" id="UP001597076"/>
    </source>
</evidence>
<dbReference type="PROSITE" id="PS51318">
    <property type="entry name" value="TAT"/>
    <property type="match status" value="1"/>
</dbReference>
<dbReference type="InterPro" id="IPR011042">
    <property type="entry name" value="6-blade_b-propeller_TolB-like"/>
</dbReference>
<feature type="compositionally biased region" description="Polar residues" evidence="3">
    <location>
        <begin position="731"/>
        <end position="743"/>
    </location>
</feature>